<comment type="caution">
    <text evidence="11">The sequence shown here is derived from an EMBL/GenBank/DDBJ whole genome shotgun (WGS) entry which is preliminary data.</text>
</comment>
<dbReference type="PROSITE" id="PS51686">
    <property type="entry name" value="SAM_MT_RSMB_NOP"/>
    <property type="match status" value="1"/>
</dbReference>
<feature type="active site" description="Nucleophile" evidence="9">
    <location>
        <position position="200"/>
    </location>
</feature>
<keyword evidence="2 9" id="KW-0489">Methyltransferase</keyword>
<dbReference type="SUPFAM" id="SSF53335">
    <property type="entry name" value="S-adenosyl-L-methionine-dependent methyltransferases"/>
    <property type="match status" value="1"/>
</dbReference>
<dbReference type="GO" id="GO:0003723">
    <property type="term" value="F:RNA binding"/>
    <property type="evidence" value="ECO:0007669"/>
    <property type="project" value="UniProtKB-UniRule"/>
</dbReference>
<keyword evidence="12" id="KW-1185">Reference proteome</keyword>
<dbReference type="Proteomes" id="UP000014605">
    <property type="component" value="Unassembled WGS sequence"/>
</dbReference>
<accession>S3L5L4</accession>
<keyword evidence="1" id="KW-0698">rRNA processing</keyword>
<keyword evidence="3 9" id="KW-0808">Transferase</keyword>
<dbReference type="HOGENOM" id="CLU_041061_0_0_12"/>
<feature type="binding site" evidence="9">
    <location>
        <begin position="74"/>
        <end position="80"/>
    </location>
    <ligand>
        <name>S-adenosyl-L-methionine</name>
        <dbReference type="ChEBI" id="CHEBI:59789"/>
    </ligand>
</feature>
<keyword evidence="5 9" id="KW-0694">RNA-binding</keyword>
<name>S3L5L4_9SPIR</name>
<feature type="domain" description="SAM-dependent MTase RsmB/NOP-type" evidence="10">
    <location>
        <begin position="1"/>
        <end position="279"/>
    </location>
</feature>
<evidence type="ECO:0000256" key="2">
    <source>
        <dbReference type="ARBA" id="ARBA00022603"/>
    </source>
</evidence>
<comment type="catalytic activity">
    <reaction evidence="8">
        <text>a cytidine in rRNA + S-adenosyl-L-methionine = a 5-methylcytidine in rRNA + S-adenosyl-L-homocysteine + H(+)</text>
        <dbReference type="Rhea" id="RHEA:61484"/>
        <dbReference type="Rhea" id="RHEA-COMP:15836"/>
        <dbReference type="Rhea" id="RHEA-COMP:15837"/>
        <dbReference type="ChEBI" id="CHEBI:15378"/>
        <dbReference type="ChEBI" id="CHEBI:57856"/>
        <dbReference type="ChEBI" id="CHEBI:59789"/>
        <dbReference type="ChEBI" id="CHEBI:74483"/>
        <dbReference type="ChEBI" id="CHEBI:82748"/>
    </reaction>
</comment>
<comment type="similarity">
    <text evidence="9">Belongs to the class I-like SAM-binding methyltransferase superfamily. RsmB/NOP family.</text>
</comment>
<dbReference type="GO" id="GO:0008173">
    <property type="term" value="F:RNA methyltransferase activity"/>
    <property type="evidence" value="ECO:0007669"/>
    <property type="project" value="InterPro"/>
</dbReference>
<protein>
    <recommendedName>
        <fullName evidence="7">NOL1/NOP2/Sun domain family member 4</fullName>
    </recommendedName>
</protein>
<dbReference type="Gene3D" id="3.40.50.150">
    <property type="entry name" value="Vaccinia Virus protein VP39"/>
    <property type="match status" value="1"/>
</dbReference>
<sequence>MKRVKQTSGAEAFEAYYAALFGNRWPALREALLKETRPVAFSVRSGKPYYLDQASIYAAQALPPLDEGSYLDMCAAPGGKTLVLASGMGQEAHIQANELSRSRRARLLTVLAEHLPPDISTRIEVTGYDAATLPRYRQACCDRILLDAPCSSERHVITDTKYLACWTPARVKMLAQRQWALLSAAFLLLKPGGFLVYATCALADAENDGVVQKLLKKYGKEAAIHSGTAATEFSAANSETAGKNSTPLMLGEKTLFGCRFLPDTCGGAGPLYFSLIEKINNPDASVGVLNPPHE</sequence>
<dbReference type="InterPro" id="IPR049560">
    <property type="entry name" value="MeTrfase_RsmB-F_NOP2_cat"/>
</dbReference>
<organism evidence="11 12">
    <name type="scientific">Treponema vincentii F0403</name>
    <dbReference type="NCBI Taxonomy" id="1125702"/>
    <lineage>
        <taxon>Bacteria</taxon>
        <taxon>Pseudomonadati</taxon>
        <taxon>Spirochaetota</taxon>
        <taxon>Spirochaetia</taxon>
        <taxon>Spirochaetales</taxon>
        <taxon>Treponemataceae</taxon>
        <taxon>Treponema</taxon>
    </lineage>
</organism>
<proteinExistence type="inferred from homology"/>
<evidence type="ECO:0000256" key="1">
    <source>
        <dbReference type="ARBA" id="ARBA00022552"/>
    </source>
</evidence>
<evidence type="ECO:0000256" key="3">
    <source>
        <dbReference type="ARBA" id="ARBA00022679"/>
    </source>
</evidence>
<evidence type="ECO:0000256" key="4">
    <source>
        <dbReference type="ARBA" id="ARBA00022691"/>
    </source>
</evidence>
<feature type="binding site" evidence="9">
    <location>
        <position position="98"/>
    </location>
    <ligand>
        <name>S-adenosyl-L-methionine</name>
        <dbReference type="ChEBI" id="CHEBI:59789"/>
    </ligand>
</feature>
<evidence type="ECO:0000313" key="11">
    <source>
        <dbReference type="EMBL" id="EPF45758.1"/>
    </source>
</evidence>
<keyword evidence="6" id="KW-0809">Transit peptide</keyword>
<dbReference type="EMBL" id="ATFC01000013">
    <property type="protein sequence ID" value="EPF45758.1"/>
    <property type="molecule type" value="Genomic_DNA"/>
</dbReference>
<dbReference type="PATRIC" id="fig|1125702.3.peg.2470"/>
<evidence type="ECO:0000256" key="7">
    <source>
        <dbReference type="ARBA" id="ARBA00042050"/>
    </source>
</evidence>
<evidence type="ECO:0000256" key="5">
    <source>
        <dbReference type="ARBA" id="ARBA00022884"/>
    </source>
</evidence>
<reference evidence="11 12" key="1">
    <citation type="submission" date="2013-04" db="EMBL/GenBank/DDBJ databases">
        <title>The Genome Sequence of Treponema vincentii F0403.</title>
        <authorList>
            <consortium name="The Broad Institute Genomics Platform"/>
            <person name="Earl A."/>
            <person name="Ward D."/>
            <person name="Feldgarden M."/>
            <person name="Gevers D."/>
            <person name="Leonetti C."/>
            <person name="Izard J."/>
            <person name="Walker B."/>
            <person name="Young S."/>
            <person name="Zeng Q."/>
            <person name="Gargeya S."/>
            <person name="Fitzgerald M."/>
            <person name="Haas B."/>
            <person name="Abouelleil A."/>
            <person name="Allen A.W."/>
            <person name="Alvarado L."/>
            <person name="Arachchi H.M."/>
            <person name="Berlin A.M."/>
            <person name="Chapman S.B."/>
            <person name="Gainer-Dewar J."/>
            <person name="Goldberg J."/>
            <person name="Griggs A."/>
            <person name="Gujja S."/>
            <person name="Hansen M."/>
            <person name="Howarth C."/>
            <person name="Imamovic A."/>
            <person name="Ireland A."/>
            <person name="Larimer J."/>
            <person name="McCowan C."/>
            <person name="Murphy C."/>
            <person name="Pearson M."/>
            <person name="Poon T.W."/>
            <person name="Priest M."/>
            <person name="Roberts A."/>
            <person name="Saif S."/>
            <person name="Shea T."/>
            <person name="Sisk P."/>
            <person name="Sykes S."/>
            <person name="Wortman J."/>
            <person name="Nusbaum C."/>
            <person name="Birren B."/>
        </authorList>
    </citation>
    <scope>NUCLEOTIDE SEQUENCE [LARGE SCALE GENOMIC DNA]</scope>
    <source>
        <strain evidence="11 12">F0403</strain>
    </source>
</reference>
<dbReference type="RefSeq" id="WP_016519573.1">
    <property type="nucleotide sequence ID" value="NZ_KE332514.1"/>
</dbReference>
<dbReference type="InterPro" id="IPR023267">
    <property type="entry name" value="RCMT"/>
</dbReference>
<dbReference type="GeneID" id="301462484"/>
<dbReference type="InterPro" id="IPR001678">
    <property type="entry name" value="MeTrfase_RsmB-F_NOP2_dom"/>
</dbReference>
<dbReference type="GO" id="GO:0031167">
    <property type="term" value="P:rRNA methylation"/>
    <property type="evidence" value="ECO:0007669"/>
    <property type="project" value="TreeGrafter"/>
</dbReference>
<dbReference type="PANTHER" id="PTHR22808:SF3">
    <property type="entry name" value="5-METHYLCYTOSINE RRNA METHYLTRANSFERASE NSUN4"/>
    <property type="match status" value="1"/>
</dbReference>
<dbReference type="Pfam" id="PF01189">
    <property type="entry name" value="Methyltr_RsmB-F"/>
    <property type="match status" value="1"/>
</dbReference>
<evidence type="ECO:0000256" key="6">
    <source>
        <dbReference type="ARBA" id="ARBA00022946"/>
    </source>
</evidence>
<dbReference type="PANTHER" id="PTHR22808">
    <property type="entry name" value="NCL1 YEAST -RELATED NOL1/NOP2/FMU SUN DOMAIN-CONTAINING"/>
    <property type="match status" value="1"/>
</dbReference>
<dbReference type="AlphaFoldDB" id="S3L5L4"/>
<evidence type="ECO:0000256" key="9">
    <source>
        <dbReference type="PROSITE-ProRule" id="PRU01023"/>
    </source>
</evidence>
<evidence type="ECO:0000256" key="8">
    <source>
        <dbReference type="ARBA" id="ARBA00049302"/>
    </source>
</evidence>
<evidence type="ECO:0000259" key="10">
    <source>
        <dbReference type="PROSITE" id="PS51686"/>
    </source>
</evidence>
<keyword evidence="4 9" id="KW-0949">S-adenosyl-L-methionine</keyword>
<feature type="binding site" evidence="9">
    <location>
        <position position="147"/>
    </location>
    <ligand>
        <name>S-adenosyl-L-methionine</name>
        <dbReference type="ChEBI" id="CHEBI:59789"/>
    </ligand>
</feature>
<dbReference type="PRINTS" id="PR02008">
    <property type="entry name" value="RCMTFAMILY"/>
</dbReference>
<feature type="binding site" evidence="9">
    <location>
        <position position="129"/>
    </location>
    <ligand>
        <name>S-adenosyl-L-methionine</name>
        <dbReference type="ChEBI" id="CHEBI:59789"/>
    </ligand>
</feature>
<gene>
    <name evidence="11" type="ORF">HMPREF1222_02387</name>
</gene>
<dbReference type="InterPro" id="IPR029063">
    <property type="entry name" value="SAM-dependent_MTases_sf"/>
</dbReference>
<evidence type="ECO:0000313" key="12">
    <source>
        <dbReference type="Proteomes" id="UP000014605"/>
    </source>
</evidence>